<organism evidence="2 3">
    <name type="scientific">Alicyclobacillus cellulosilyticus</name>
    <dbReference type="NCBI Taxonomy" id="1003997"/>
    <lineage>
        <taxon>Bacteria</taxon>
        <taxon>Bacillati</taxon>
        <taxon>Bacillota</taxon>
        <taxon>Bacilli</taxon>
        <taxon>Bacillales</taxon>
        <taxon>Alicyclobacillaceae</taxon>
        <taxon>Alicyclobacillus</taxon>
    </lineage>
</organism>
<evidence type="ECO:0000313" key="3">
    <source>
        <dbReference type="Proteomes" id="UP000637695"/>
    </source>
</evidence>
<evidence type="ECO:0000256" key="1">
    <source>
        <dbReference type="SAM" id="Phobius"/>
    </source>
</evidence>
<feature type="transmembrane region" description="Helical" evidence="1">
    <location>
        <begin position="239"/>
        <end position="262"/>
    </location>
</feature>
<reference evidence="2" key="1">
    <citation type="journal article" date="2014" name="Int. J. Syst. Evol. Microbiol.">
        <title>Complete genome sequence of Corynebacterium casei LMG S-19264T (=DSM 44701T), isolated from a smear-ripened cheese.</title>
        <authorList>
            <consortium name="US DOE Joint Genome Institute (JGI-PGF)"/>
            <person name="Walter F."/>
            <person name="Albersmeier A."/>
            <person name="Kalinowski J."/>
            <person name="Ruckert C."/>
        </authorList>
    </citation>
    <scope>NUCLEOTIDE SEQUENCE</scope>
    <source>
        <strain evidence="2">JCM 18487</strain>
    </source>
</reference>
<dbReference type="Proteomes" id="UP000637695">
    <property type="component" value="Unassembled WGS sequence"/>
</dbReference>
<feature type="transmembrane region" description="Helical" evidence="1">
    <location>
        <begin position="172"/>
        <end position="192"/>
    </location>
</feature>
<feature type="transmembrane region" description="Helical" evidence="1">
    <location>
        <begin position="148"/>
        <end position="165"/>
    </location>
</feature>
<proteinExistence type="predicted"/>
<feature type="transmembrane region" description="Helical" evidence="1">
    <location>
        <begin position="60"/>
        <end position="81"/>
    </location>
</feature>
<protein>
    <recommendedName>
        <fullName evidence="4">ABC-2 family transporter</fullName>
    </recommendedName>
</protein>
<accession>A0A917KF03</accession>
<name>A0A917KF03_9BACL</name>
<keyword evidence="1" id="KW-1133">Transmembrane helix</keyword>
<comment type="caution">
    <text evidence="2">The sequence shown here is derived from an EMBL/GenBank/DDBJ whole genome shotgun (WGS) entry which is preliminary data.</text>
</comment>
<evidence type="ECO:0008006" key="4">
    <source>
        <dbReference type="Google" id="ProtNLM"/>
    </source>
</evidence>
<reference evidence="2" key="2">
    <citation type="submission" date="2020-09" db="EMBL/GenBank/DDBJ databases">
        <authorList>
            <person name="Sun Q."/>
            <person name="Ohkuma M."/>
        </authorList>
    </citation>
    <scope>NUCLEOTIDE SEQUENCE</scope>
    <source>
        <strain evidence="2">JCM 18487</strain>
    </source>
</reference>
<feature type="transmembrane region" description="Helical" evidence="1">
    <location>
        <begin position="102"/>
        <end position="128"/>
    </location>
</feature>
<keyword evidence="1" id="KW-0472">Membrane</keyword>
<sequence>MTRSHSRRAVTYKTWLNLRWWLLLTLLFLWMGWLSPWLTMDNPTIFLRGRLDQLAAGGAQGYQIDWTLLWMVALGALPMALERSRGALLTTLAGPVRRRDLYNLQCACCLAIVWLGLALLAGYIAWLNASLGGPLTIAHILGWLGRQLLSHTAALMVGLAAGTIIGNYGMAVFCGIGVAGVPIYASLVWSFMVNLRIQHELQAHPHAATGPDVQALAAKTEAILRLSPLVPADGVHGPLWTGLVLWFVLWSAGWYALGLWLFERLPLEREGNVFSYPVCWHLLFAAIGLMAGFMVTVMSWRGAQPPVWQAFLLWSVASGAIWLLLALARRIAVARRQE</sequence>
<feature type="transmembrane region" description="Helical" evidence="1">
    <location>
        <begin position="274"/>
        <end position="295"/>
    </location>
</feature>
<feature type="transmembrane region" description="Helical" evidence="1">
    <location>
        <begin position="20"/>
        <end position="40"/>
    </location>
</feature>
<feature type="transmembrane region" description="Helical" evidence="1">
    <location>
        <begin position="307"/>
        <end position="328"/>
    </location>
</feature>
<evidence type="ECO:0000313" key="2">
    <source>
        <dbReference type="EMBL" id="GGJ11769.1"/>
    </source>
</evidence>
<keyword evidence="3" id="KW-1185">Reference proteome</keyword>
<dbReference type="RefSeq" id="WP_188883010.1">
    <property type="nucleotide sequence ID" value="NZ_BMOY01000039.1"/>
</dbReference>
<gene>
    <name evidence="2" type="ORF">GCM10010885_21340</name>
</gene>
<dbReference type="AlphaFoldDB" id="A0A917KF03"/>
<dbReference type="EMBL" id="BMOY01000039">
    <property type="protein sequence ID" value="GGJ11769.1"/>
    <property type="molecule type" value="Genomic_DNA"/>
</dbReference>
<keyword evidence="1" id="KW-0812">Transmembrane</keyword>